<proteinExistence type="predicted"/>
<name>A0AAQ3JWW4_9LILI</name>
<evidence type="ECO:0000313" key="2">
    <source>
        <dbReference type="Proteomes" id="UP001327560"/>
    </source>
</evidence>
<organism evidence="1 2">
    <name type="scientific">Canna indica</name>
    <name type="common">Indian-shot</name>
    <dbReference type="NCBI Taxonomy" id="4628"/>
    <lineage>
        <taxon>Eukaryota</taxon>
        <taxon>Viridiplantae</taxon>
        <taxon>Streptophyta</taxon>
        <taxon>Embryophyta</taxon>
        <taxon>Tracheophyta</taxon>
        <taxon>Spermatophyta</taxon>
        <taxon>Magnoliopsida</taxon>
        <taxon>Liliopsida</taxon>
        <taxon>Zingiberales</taxon>
        <taxon>Cannaceae</taxon>
        <taxon>Canna</taxon>
    </lineage>
</organism>
<keyword evidence="2" id="KW-1185">Reference proteome</keyword>
<dbReference type="AlphaFoldDB" id="A0AAQ3JWW4"/>
<evidence type="ECO:0000313" key="1">
    <source>
        <dbReference type="EMBL" id="WOK96883.1"/>
    </source>
</evidence>
<dbReference type="Proteomes" id="UP001327560">
    <property type="component" value="Chromosome 2"/>
</dbReference>
<gene>
    <name evidence="1" type="ORF">Cni_G05591</name>
</gene>
<sequence>MLDMTGSFSSLLACDGHFDSFLGSFPSIGPLGGCAAMMPNSSEVNSSTLGVHGMELQSLAGNDSALSPPVESFDRLEGDSGCWAAAWTDLAIYNPSSSLQ</sequence>
<accession>A0AAQ3JWW4</accession>
<reference evidence="1 2" key="1">
    <citation type="submission" date="2023-10" db="EMBL/GenBank/DDBJ databases">
        <title>Chromosome-scale genome assembly provides insights into flower coloration mechanisms of Canna indica.</title>
        <authorList>
            <person name="Li C."/>
        </authorList>
    </citation>
    <scope>NUCLEOTIDE SEQUENCE [LARGE SCALE GENOMIC DNA]</scope>
    <source>
        <tissue evidence="1">Flower</tissue>
    </source>
</reference>
<dbReference type="EMBL" id="CP136891">
    <property type="protein sequence ID" value="WOK96883.1"/>
    <property type="molecule type" value="Genomic_DNA"/>
</dbReference>
<protein>
    <submittedName>
        <fullName evidence="1">Dof zinc finger protein DOF3.1-like</fullName>
    </submittedName>
</protein>